<reference evidence="3 4" key="1">
    <citation type="submission" date="2013-01" db="EMBL/GenBank/DDBJ databases">
        <authorList>
            <person name="Harkins D.M."/>
            <person name="Durkin A.S."/>
            <person name="Brinkac L.M."/>
            <person name="Haft D.H."/>
            <person name="Selengut J.D."/>
            <person name="Sanka R."/>
            <person name="DePew J."/>
            <person name="Purushe J."/>
            <person name="Galloway R.L."/>
            <person name="Vinetz J.M."/>
            <person name="Sutton G.G."/>
            <person name="Nierman W.C."/>
            <person name="Fouts D.E."/>
        </authorList>
    </citation>
    <scope>NUCLEOTIDE SEQUENCE [LARGE SCALE GENOMIC DNA]</scope>
    <source>
        <strain evidence="3 4">79601</strain>
    </source>
</reference>
<dbReference type="AlphaFoldDB" id="M6D4A1"/>
<accession>M6D4A1</accession>
<dbReference type="Gene3D" id="3.40.1550.10">
    <property type="entry name" value="CheC-like"/>
    <property type="match status" value="1"/>
</dbReference>
<dbReference type="EMBL" id="ANIK01000028">
    <property type="protein sequence ID" value="EMJ96038.1"/>
    <property type="molecule type" value="Genomic_DNA"/>
</dbReference>
<dbReference type="SUPFAM" id="SSF103039">
    <property type="entry name" value="CheC-like"/>
    <property type="match status" value="1"/>
</dbReference>
<feature type="domain" description="Chemotaxis phosphatase CheX-like" evidence="2">
    <location>
        <begin position="9"/>
        <end position="63"/>
    </location>
</feature>
<sequence>MGLGEADESLRLDAIGELANNISGNAEQFFGQNFRISVPMVITGQGHNIHLPLKMPVFTIPFEWKSHKSYLVVGTPRDDV</sequence>
<evidence type="ECO:0000259" key="2">
    <source>
        <dbReference type="Pfam" id="PF13690"/>
    </source>
</evidence>
<evidence type="ECO:0000313" key="3">
    <source>
        <dbReference type="EMBL" id="EMJ96038.1"/>
    </source>
</evidence>
<evidence type="ECO:0000313" key="4">
    <source>
        <dbReference type="Proteomes" id="UP000011988"/>
    </source>
</evidence>
<dbReference type="GO" id="GO:0006935">
    <property type="term" value="P:chemotaxis"/>
    <property type="evidence" value="ECO:0007669"/>
    <property type="project" value="UniProtKB-KW"/>
</dbReference>
<dbReference type="Proteomes" id="UP000011988">
    <property type="component" value="Unassembled WGS sequence"/>
</dbReference>
<dbReference type="InterPro" id="IPR028051">
    <property type="entry name" value="CheX-like_dom"/>
</dbReference>
<dbReference type="InterPro" id="IPR028976">
    <property type="entry name" value="CheC-like_sf"/>
</dbReference>
<protein>
    <submittedName>
        <fullName evidence="3">Chemotaxis phosphatase CheX</fullName>
    </submittedName>
</protein>
<keyword evidence="1" id="KW-0145">Chemotaxis</keyword>
<evidence type="ECO:0000256" key="1">
    <source>
        <dbReference type="ARBA" id="ARBA00022500"/>
    </source>
</evidence>
<dbReference type="Pfam" id="PF13690">
    <property type="entry name" value="CheX"/>
    <property type="match status" value="1"/>
</dbReference>
<proteinExistence type="predicted"/>
<gene>
    <name evidence="3" type="ORF">LEP1GSC194_0322</name>
</gene>
<dbReference type="PATRIC" id="fig|1218565.3.peg.1311"/>
<organism evidence="3 4">
    <name type="scientific">Leptospira alstonii serovar Sichuan str. 79601</name>
    <dbReference type="NCBI Taxonomy" id="1218565"/>
    <lineage>
        <taxon>Bacteria</taxon>
        <taxon>Pseudomonadati</taxon>
        <taxon>Spirochaetota</taxon>
        <taxon>Spirochaetia</taxon>
        <taxon>Leptospirales</taxon>
        <taxon>Leptospiraceae</taxon>
        <taxon>Leptospira</taxon>
    </lineage>
</organism>
<name>M6D4A1_9LEPT</name>
<comment type="caution">
    <text evidence="3">The sequence shown here is derived from an EMBL/GenBank/DDBJ whole genome shotgun (WGS) entry which is preliminary data.</text>
</comment>